<keyword evidence="5" id="KW-1185">Reference proteome</keyword>
<feature type="repeat" description="WD" evidence="3">
    <location>
        <begin position="127"/>
        <end position="149"/>
    </location>
</feature>
<dbReference type="PANTHER" id="PTHR19919">
    <property type="entry name" value="WD REPEAT CONTAINING PROTEIN"/>
    <property type="match status" value="1"/>
</dbReference>
<dbReference type="SMART" id="SM00320">
    <property type="entry name" value="WD40"/>
    <property type="match status" value="2"/>
</dbReference>
<reference evidence="4" key="1">
    <citation type="submission" date="2021-01" db="EMBL/GenBank/DDBJ databases">
        <authorList>
            <consortium name="Genoscope - CEA"/>
            <person name="William W."/>
        </authorList>
    </citation>
    <scope>NUCLEOTIDE SEQUENCE</scope>
</reference>
<evidence type="ECO:0000256" key="1">
    <source>
        <dbReference type="ARBA" id="ARBA00022574"/>
    </source>
</evidence>
<dbReference type="InterPro" id="IPR045159">
    <property type="entry name" value="DCAF7-like"/>
</dbReference>
<comment type="caution">
    <text evidence="4">The sequence shown here is derived from an EMBL/GenBank/DDBJ whole genome shotgun (WGS) entry which is preliminary data.</text>
</comment>
<dbReference type="EMBL" id="CAJJDM010000100">
    <property type="protein sequence ID" value="CAD8095035.1"/>
    <property type="molecule type" value="Genomic_DNA"/>
</dbReference>
<dbReference type="InterPro" id="IPR001680">
    <property type="entry name" value="WD40_rpt"/>
</dbReference>
<keyword evidence="1 3" id="KW-0853">WD repeat</keyword>
<evidence type="ECO:0000256" key="2">
    <source>
        <dbReference type="ARBA" id="ARBA00022737"/>
    </source>
</evidence>
<evidence type="ECO:0000313" key="5">
    <source>
        <dbReference type="Proteomes" id="UP000688137"/>
    </source>
</evidence>
<dbReference type="PROSITE" id="PS00678">
    <property type="entry name" value="WD_REPEATS_1"/>
    <property type="match status" value="1"/>
</dbReference>
<keyword evidence="2" id="KW-0677">Repeat</keyword>
<dbReference type="Proteomes" id="UP000688137">
    <property type="component" value="Unassembled WGS sequence"/>
</dbReference>
<accession>A0A8S1NZ81</accession>
<dbReference type="InterPro" id="IPR019775">
    <property type="entry name" value="WD40_repeat_CS"/>
</dbReference>
<evidence type="ECO:0000256" key="3">
    <source>
        <dbReference type="PROSITE-ProRule" id="PRU00221"/>
    </source>
</evidence>
<dbReference type="PROSITE" id="PS50082">
    <property type="entry name" value="WD_REPEATS_2"/>
    <property type="match status" value="1"/>
</dbReference>
<name>A0A8S1NZ81_PARPR</name>
<sequence>MLNTNSNQFVHSKLIYACAISPKSTIDNQRIILGTIGSGGQQIIQLQSAQEGYKIKTYHLHNAFSAKLLFLNQTEGNDRFISAGEKLQIFKSEDQKISHICDLIPLSKEYVGPTFALDFHYEQQNRLISGSLDPTIRIWDLEKRKCQYQFIAYDISKEPDQYTLDLNVGRDSNILAFLNNYNQIGIYDIRTKMGMHKIKGKLQYNQVIWNKKQDNNLIAIDYEAGLIDFYDTRDFKNKYKRIRTDHRQIVKAEWFQDRNSLVTAGLDRQIILYEGDKYLEPCFGLTKNYDIDNFCCQNNLFGVVSEYSFEVFSFETQ</sequence>
<gene>
    <name evidence="4" type="ORF">PPRIM_AZ9-3.1.T0970156</name>
</gene>
<dbReference type="OMA" id="KYLEPCF"/>
<proteinExistence type="predicted"/>
<organism evidence="4 5">
    <name type="scientific">Paramecium primaurelia</name>
    <dbReference type="NCBI Taxonomy" id="5886"/>
    <lineage>
        <taxon>Eukaryota</taxon>
        <taxon>Sar</taxon>
        <taxon>Alveolata</taxon>
        <taxon>Ciliophora</taxon>
        <taxon>Intramacronucleata</taxon>
        <taxon>Oligohymenophorea</taxon>
        <taxon>Peniculida</taxon>
        <taxon>Parameciidae</taxon>
        <taxon>Paramecium</taxon>
    </lineage>
</organism>
<dbReference type="Pfam" id="PF00400">
    <property type="entry name" value="WD40"/>
    <property type="match status" value="1"/>
</dbReference>
<protein>
    <submittedName>
        <fullName evidence="4">Uncharacterized protein</fullName>
    </submittedName>
</protein>
<dbReference type="AlphaFoldDB" id="A0A8S1NZ81"/>
<evidence type="ECO:0000313" key="4">
    <source>
        <dbReference type="EMBL" id="CAD8095035.1"/>
    </source>
</evidence>